<organism evidence="1 2">
    <name type="scientific">Clostridium amylolyticum</name>
    <dbReference type="NCBI Taxonomy" id="1121298"/>
    <lineage>
        <taxon>Bacteria</taxon>
        <taxon>Bacillati</taxon>
        <taxon>Bacillota</taxon>
        <taxon>Clostridia</taxon>
        <taxon>Eubacteriales</taxon>
        <taxon>Clostridiaceae</taxon>
        <taxon>Clostridium</taxon>
    </lineage>
</organism>
<name>A0A1M6L0G7_9CLOT</name>
<keyword evidence="2" id="KW-1185">Reference proteome</keyword>
<dbReference type="STRING" id="1121298.SAMN05444401_3560"/>
<reference evidence="1 2" key="1">
    <citation type="submission" date="2016-11" db="EMBL/GenBank/DDBJ databases">
        <authorList>
            <person name="Jaros S."/>
            <person name="Januszkiewicz K."/>
            <person name="Wedrychowicz H."/>
        </authorList>
    </citation>
    <scope>NUCLEOTIDE SEQUENCE [LARGE SCALE GENOMIC DNA]</scope>
    <source>
        <strain evidence="1 2">DSM 21864</strain>
    </source>
</reference>
<dbReference type="RefSeq" id="WP_073009839.1">
    <property type="nucleotide sequence ID" value="NZ_FQZO01000006.1"/>
</dbReference>
<proteinExistence type="predicted"/>
<evidence type="ECO:0000313" key="1">
    <source>
        <dbReference type="EMBL" id="SHJ64626.1"/>
    </source>
</evidence>
<evidence type="ECO:0000313" key="2">
    <source>
        <dbReference type="Proteomes" id="UP000184080"/>
    </source>
</evidence>
<dbReference type="OrthoDB" id="2053026at2"/>
<sequence length="154" mass="18507">MEQMNKELISKIEKALNIKFYEWQRKYLLNEAMLLDMRMTGRCTGKTLAHIIKQLFESSEPLLLRNKDEILDKADWWCCEIRKDRALRNPYLEWYKHELKGIYEELNEAGIVTREVIYKEEAIKFEPIEMDCLVCTLNKESSCVDCCRDWDNEE</sequence>
<dbReference type="EMBL" id="FQZO01000006">
    <property type="protein sequence ID" value="SHJ64626.1"/>
    <property type="molecule type" value="Genomic_DNA"/>
</dbReference>
<protein>
    <submittedName>
        <fullName evidence="1">Uncharacterized protein</fullName>
    </submittedName>
</protein>
<dbReference type="AlphaFoldDB" id="A0A1M6L0G7"/>
<gene>
    <name evidence="1" type="ORF">SAMN05444401_3560</name>
</gene>
<accession>A0A1M6L0G7</accession>
<dbReference type="Proteomes" id="UP000184080">
    <property type="component" value="Unassembled WGS sequence"/>
</dbReference>